<evidence type="ECO:0000313" key="3">
    <source>
        <dbReference type="Proteomes" id="UP001259572"/>
    </source>
</evidence>
<keyword evidence="3" id="KW-1185">Reference proteome</keyword>
<name>A0ABU3QBG3_9SPHN</name>
<dbReference type="Pfam" id="PF04951">
    <property type="entry name" value="Peptidase_M55"/>
    <property type="match status" value="1"/>
</dbReference>
<feature type="signal peptide" evidence="1">
    <location>
        <begin position="1"/>
        <end position="22"/>
    </location>
</feature>
<dbReference type="InterPro" id="IPR027476">
    <property type="entry name" value="DppA_N"/>
</dbReference>
<feature type="chain" id="PRO_5045371804" evidence="1">
    <location>
        <begin position="23"/>
        <end position="297"/>
    </location>
</feature>
<dbReference type="InterPro" id="IPR007035">
    <property type="entry name" value="Peptidase_M55"/>
</dbReference>
<evidence type="ECO:0000313" key="2">
    <source>
        <dbReference type="EMBL" id="MDT9600740.1"/>
    </source>
</evidence>
<keyword evidence="1" id="KW-0732">Signal</keyword>
<gene>
    <name evidence="2" type="ORF">RQX22_17395</name>
</gene>
<dbReference type="PIRSF" id="PIRSF015853">
    <property type="entry name" value="Pep_DppA"/>
    <property type="match status" value="1"/>
</dbReference>
<proteinExistence type="predicted"/>
<dbReference type="InterPro" id="IPR036177">
    <property type="entry name" value="Peptidase_M55_sf"/>
</dbReference>
<sequence length="297" mass="31653">MKDHRWLIGLIACATASFTAHAAEPDGLKVYISVDMEGVAGVVDSRQASDGNGDYERFRRVMTAEANAAIQGALDAGATEILVNDSHGSMRNLMIEDLLAPAQLISSNIKPLGMVQGLDRSFDAAVFIGYHAKAGSAEGVLAHTGSGSVRDLRVNGMSVGEGGLNAYAAGFVGVPVVLVSGDQVVVEEMRKLVPQIEGVAVKQAIGTTAARSLRPEEAQMAIRSGVARALANRKEVGPLVPKSPTRFEMELSSAALAANAEQIPMIERKDGNRIAFQSDDFHRGYRFVRFLYKMPTP</sequence>
<dbReference type="RefSeq" id="WP_315728182.1">
    <property type="nucleotide sequence ID" value="NZ_JAVUPU010000011.1"/>
</dbReference>
<organism evidence="2 3">
    <name type="scientific">Sphingosinicella rhizophila</name>
    <dbReference type="NCBI Taxonomy" id="3050082"/>
    <lineage>
        <taxon>Bacteria</taxon>
        <taxon>Pseudomonadati</taxon>
        <taxon>Pseudomonadota</taxon>
        <taxon>Alphaproteobacteria</taxon>
        <taxon>Sphingomonadales</taxon>
        <taxon>Sphingosinicellaceae</taxon>
        <taxon>Sphingosinicella</taxon>
    </lineage>
</organism>
<dbReference type="CDD" id="cd08663">
    <property type="entry name" value="DAP_dppA_1"/>
    <property type="match status" value="1"/>
</dbReference>
<reference evidence="2 3" key="1">
    <citation type="submission" date="2023-05" db="EMBL/GenBank/DDBJ databases">
        <authorList>
            <person name="Guo Y."/>
        </authorList>
    </citation>
    <scope>NUCLEOTIDE SEQUENCE [LARGE SCALE GENOMIC DNA]</scope>
    <source>
        <strain evidence="2 3">GR2756</strain>
    </source>
</reference>
<dbReference type="Proteomes" id="UP001259572">
    <property type="component" value="Unassembled WGS sequence"/>
</dbReference>
<dbReference type="SUPFAM" id="SSF63992">
    <property type="entry name" value="Dipeptide transport protein"/>
    <property type="match status" value="1"/>
</dbReference>
<accession>A0ABU3QBG3</accession>
<protein>
    <submittedName>
        <fullName evidence="2">M55 family metallopeptidase</fullName>
    </submittedName>
</protein>
<evidence type="ECO:0000256" key="1">
    <source>
        <dbReference type="SAM" id="SignalP"/>
    </source>
</evidence>
<dbReference type="Gene3D" id="3.30.1360.130">
    <property type="entry name" value="Dipeptide transport protein"/>
    <property type="match status" value="1"/>
</dbReference>
<dbReference type="EMBL" id="JAVUPU010000011">
    <property type="protein sequence ID" value="MDT9600740.1"/>
    <property type="molecule type" value="Genomic_DNA"/>
</dbReference>
<comment type="caution">
    <text evidence="2">The sequence shown here is derived from an EMBL/GenBank/DDBJ whole genome shotgun (WGS) entry which is preliminary data.</text>
</comment>
<dbReference type="Gene3D" id="3.40.50.10780">
    <property type="entry name" value="Dipeptide transport protein"/>
    <property type="match status" value="1"/>
</dbReference>